<dbReference type="InterPro" id="IPR051681">
    <property type="entry name" value="Ser/Thr_Kinases-Pseudokinases"/>
</dbReference>
<keyword evidence="4" id="KW-1185">Reference proteome</keyword>
<protein>
    <recommendedName>
        <fullName evidence="2">Protein kinase domain-containing protein</fullName>
    </recommendedName>
</protein>
<dbReference type="Gene3D" id="3.30.200.20">
    <property type="entry name" value="Phosphorylase Kinase, domain 1"/>
    <property type="match status" value="1"/>
</dbReference>
<evidence type="ECO:0000313" key="3">
    <source>
        <dbReference type="EMBL" id="GFH45102.1"/>
    </source>
</evidence>
<evidence type="ECO:0000259" key="2">
    <source>
        <dbReference type="PROSITE" id="PS50011"/>
    </source>
</evidence>
<dbReference type="SMART" id="SM00220">
    <property type="entry name" value="S_TKc"/>
    <property type="match status" value="1"/>
</dbReference>
<sequence length="432" mass="48646">MASTVERTNSATIELLNSSFHQKFCDLDKDVPVACAKDSDIIKEKCKSAVKRISISSSIFLIAHEDDENDIILPGNCTSRGNISHHGSVKSVGDIIGSGAFSEVREYYCPIEDFDIENYVQDDNEKDSTSTSKPSSKLSTGHSRRSSLASQLSSTGENSYAMKTLKYDLSRSTKISGLVDLTIEAHFLARLSHPNIVNLLSTGGEPGSPSFFIVIERVSCTLAEVIKKCRFQRRRMKSIGVNKYGEKMDKIQTKIELRYEFNNRINISRQIAAAVRYLHSHSILHRDLKPQNMGEDENGTIKLFDFGTCKELKEDLSKKGNNKYYGTKRIGTMRYMSPEVATSTLYGLPADVYSFALVAWFVLHLEEPYAGFTSDDLLKVHEKRLRPRIKKNMPKDIRQVLFKSGWNNDPEKRPTMEEMYSTLDGVLQSSSS</sequence>
<dbReference type="PROSITE" id="PS50011">
    <property type="entry name" value="PROTEIN_KINASE_DOM"/>
    <property type="match status" value="1"/>
</dbReference>
<dbReference type="AlphaFoldDB" id="A0AAD3CFE1"/>
<evidence type="ECO:0000313" key="4">
    <source>
        <dbReference type="Proteomes" id="UP001054902"/>
    </source>
</evidence>
<evidence type="ECO:0000256" key="1">
    <source>
        <dbReference type="SAM" id="MobiDB-lite"/>
    </source>
</evidence>
<comment type="caution">
    <text evidence="3">The sequence shown here is derived from an EMBL/GenBank/DDBJ whole genome shotgun (WGS) entry which is preliminary data.</text>
</comment>
<reference evidence="3 4" key="1">
    <citation type="journal article" date="2021" name="Sci. Rep.">
        <title>The genome of the diatom Chaetoceros tenuissimus carries an ancient integrated fragment of an extant virus.</title>
        <authorList>
            <person name="Hongo Y."/>
            <person name="Kimura K."/>
            <person name="Takaki Y."/>
            <person name="Yoshida Y."/>
            <person name="Baba S."/>
            <person name="Kobayashi G."/>
            <person name="Nagasaki K."/>
            <person name="Hano T."/>
            <person name="Tomaru Y."/>
        </authorList>
    </citation>
    <scope>NUCLEOTIDE SEQUENCE [LARGE SCALE GENOMIC DNA]</scope>
    <source>
        <strain evidence="3 4">NIES-3715</strain>
    </source>
</reference>
<feature type="domain" description="Protein kinase" evidence="2">
    <location>
        <begin position="90"/>
        <end position="427"/>
    </location>
</feature>
<feature type="compositionally biased region" description="Low complexity" evidence="1">
    <location>
        <begin position="129"/>
        <end position="154"/>
    </location>
</feature>
<dbReference type="GO" id="GO:0005524">
    <property type="term" value="F:ATP binding"/>
    <property type="evidence" value="ECO:0007669"/>
    <property type="project" value="InterPro"/>
</dbReference>
<dbReference type="Gene3D" id="1.10.510.10">
    <property type="entry name" value="Transferase(Phosphotransferase) domain 1"/>
    <property type="match status" value="1"/>
</dbReference>
<name>A0AAD3CFE1_9STRA</name>
<gene>
    <name evidence="3" type="ORF">CTEN210_01576</name>
</gene>
<dbReference type="Pfam" id="PF00069">
    <property type="entry name" value="Pkinase"/>
    <property type="match status" value="1"/>
</dbReference>
<dbReference type="InterPro" id="IPR011009">
    <property type="entry name" value="Kinase-like_dom_sf"/>
</dbReference>
<organism evidence="3 4">
    <name type="scientific">Chaetoceros tenuissimus</name>
    <dbReference type="NCBI Taxonomy" id="426638"/>
    <lineage>
        <taxon>Eukaryota</taxon>
        <taxon>Sar</taxon>
        <taxon>Stramenopiles</taxon>
        <taxon>Ochrophyta</taxon>
        <taxon>Bacillariophyta</taxon>
        <taxon>Coscinodiscophyceae</taxon>
        <taxon>Chaetocerotophycidae</taxon>
        <taxon>Chaetocerotales</taxon>
        <taxon>Chaetocerotaceae</taxon>
        <taxon>Chaetoceros</taxon>
    </lineage>
</organism>
<dbReference type="EMBL" id="BLLK01000020">
    <property type="protein sequence ID" value="GFH45102.1"/>
    <property type="molecule type" value="Genomic_DNA"/>
</dbReference>
<feature type="region of interest" description="Disordered" evidence="1">
    <location>
        <begin position="123"/>
        <end position="154"/>
    </location>
</feature>
<dbReference type="SUPFAM" id="SSF56112">
    <property type="entry name" value="Protein kinase-like (PK-like)"/>
    <property type="match status" value="1"/>
</dbReference>
<dbReference type="PANTHER" id="PTHR44329">
    <property type="entry name" value="SERINE/THREONINE-PROTEIN KINASE TNNI3K-RELATED"/>
    <property type="match status" value="1"/>
</dbReference>
<accession>A0AAD3CFE1</accession>
<proteinExistence type="predicted"/>
<dbReference type="GO" id="GO:0004674">
    <property type="term" value="F:protein serine/threonine kinase activity"/>
    <property type="evidence" value="ECO:0007669"/>
    <property type="project" value="TreeGrafter"/>
</dbReference>
<dbReference type="Proteomes" id="UP001054902">
    <property type="component" value="Unassembled WGS sequence"/>
</dbReference>
<dbReference type="InterPro" id="IPR000719">
    <property type="entry name" value="Prot_kinase_dom"/>
</dbReference>